<comment type="similarity">
    <text evidence="1">Belongs to the gemin-2 family.</text>
</comment>
<dbReference type="PANTHER" id="PTHR12794:SF0">
    <property type="entry name" value="GEM-ASSOCIATED PROTEIN 2"/>
    <property type="match status" value="1"/>
</dbReference>
<keyword evidence="4" id="KW-1185">Reference proteome</keyword>
<feature type="region of interest" description="Disordered" evidence="2">
    <location>
        <begin position="348"/>
        <end position="379"/>
    </location>
</feature>
<dbReference type="GO" id="GO:0000387">
    <property type="term" value="P:spliceosomal snRNP assembly"/>
    <property type="evidence" value="ECO:0007669"/>
    <property type="project" value="InterPro"/>
</dbReference>
<feature type="region of interest" description="Disordered" evidence="2">
    <location>
        <begin position="1"/>
        <end position="21"/>
    </location>
</feature>
<comment type="caution">
    <text evidence="3">The sequence shown here is derived from an EMBL/GenBank/DDBJ whole genome shotgun (WGS) entry which is preliminary data.</text>
</comment>
<dbReference type="PANTHER" id="PTHR12794">
    <property type="entry name" value="GEMIN2"/>
    <property type="match status" value="1"/>
</dbReference>
<feature type="region of interest" description="Disordered" evidence="2">
    <location>
        <begin position="145"/>
        <end position="175"/>
    </location>
</feature>
<feature type="compositionally biased region" description="Low complexity" evidence="2">
    <location>
        <begin position="265"/>
        <end position="285"/>
    </location>
</feature>
<reference evidence="3 4" key="1">
    <citation type="submission" date="2019-02" db="EMBL/GenBank/DDBJ databases">
        <title>Genome sequencing of the rare red list fungi Hericium alpestre (H. flagellum).</title>
        <authorList>
            <person name="Buettner E."/>
            <person name="Kellner H."/>
        </authorList>
    </citation>
    <scope>NUCLEOTIDE SEQUENCE [LARGE SCALE GENOMIC DNA]</scope>
    <source>
        <strain evidence="3 4">DSM 108284</strain>
    </source>
</reference>
<feature type="compositionally biased region" description="Basic residues" evidence="2">
    <location>
        <begin position="151"/>
        <end position="161"/>
    </location>
</feature>
<dbReference type="Gene3D" id="1.20.58.1070">
    <property type="match status" value="1"/>
</dbReference>
<evidence type="ECO:0000313" key="4">
    <source>
        <dbReference type="Proteomes" id="UP000298061"/>
    </source>
</evidence>
<sequence length="414" mass="45387">MPPNLKRKQVDDDDDSDPSFGLRQILPVANLPGDFSGEPMDGLQYLFTVRREMRGLPVFTRAPNPYEMPDAAPVAEAGTSGPKEKPFMPSEEWQQTFIRRFKNFQKNVAQPTLNGQRAGWGRKLMPDKKDRDAWWAFLEGAPVSVWDPPRAPKKQKGKQRGGRGERDPAADGWVPVQKNLEGWADEEAALPHPSEPPSVGPSVVSLPEGGAEDAASTPSPAGPPRPREPTPTLLRHIDHRLALHLLMYFTHWLNLHLETLPQDTSAQAPSSTASTPVSTPSKAPAKLPEVAPAKIAHTSPYMPTDGHARWIFALLSRVDAFCSGDEISTLRALARSCLGLLRARRRIDDDSGSGQASEDTMRPPDGVEPTGEGEPSPVQATDLMSESACWMIVSIIVGVWGQRDLWMDAEDMLA</sequence>
<dbReference type="EMBL" id="SFCI01000399">
    <property type="protein sequence ID" value="TFY80047.1"/>
    <property type="molecule type" value="Genomic_DNA"/>
</dbReference>
<feature type="compositionally biased region" description="Low complexity" evidence="2">
    <location>
        <begin position="200"/>
        <end position="219"/>
    </location>
</feature>
<dbReference type="AlphaFoldDB" id="A0A4Z0A159"/>
<organism evidence="3 4">
    <name type="scientific">Hericium alpestre</name>
    <dbReference type="NCBI Taxonomy" id="135208"/>
    <lineage>
        <taxon>Eukaryota</taxon>
        <taxon>Fungi</taxon>
        <taxon>Dikarya</taxon>
        <taxon>Basidiomycota</taxon>
        <taxon>Agaricomycotina</taxon>
        <taxon>Agaricomycetes</taxon>
        <taxon>Russulales</taxon>
        <taxon>Hericiaceae</taxon>
        <taxon>Hericium</taxon>
    </lineage>
</organism>
<name>A0A4Z0A159_9AGAM</name>
<feature type="region of interest" description="Disordered" evidence="2">
    <location>
        <begin position="188"/>
        <end position="232"/>
    </location>
</feature>
<protein>
    <submittedName>
        <fullName evidence="3">Uncharacterized protein</fullName>
    </submittedName>
</protein>
<dbReference type="GO" id="GO:0032797">
    <property type="term" value="C:SMN complex"/>
    <property type="evidence" value="ECO:0007669"/>
    <property type="project" value="TreeGrafter"/>
</dbReference>
<dbReference type="InterPro" id="IPR035426">
    <property type="entry name" value="Gemin2/Brr1"/>
</dbReference>
<evidence type="ECO:0000313" key="3">
    <source>
        <dbReference type="EMBL" id="TFY80047.1"/>
    </source>
</evidence>
<dbReference type="Proteomes" id="UP000298061">
    <property type="component" value="Unassembled WGS sequence"/>
</dbReference>
<gene>
    <name evidence="3" type="ORF">EWM64_g3968</name>
</gene>
<evidence type="ECO:0000256" key="1">
    <source>
        <dbReference type="ARBA" id="ARBA00025758"/>
    </source>
</evidence>
<evidence type="ECO:0000256" key="2">
    <source>
        <dbReference type="SAM" id="MobiDB-lite"/>
    </source>
</evidence>
<dbReference type="GO" id="GO:0005634">
    <property type="term" value="C:nucleus"/>
    <property type="evidence" value="ECO:0007669"/>
    <property type="project" value="TreeGrafter"/>
</dbReference>
<feature type="region of interest" description="Disordered" evidence="2">
    <location>
        <begin position="265"/>
        <end position="286"/>
    </location>
</feature>
<dbReference type="OrthoDB" id="428895at2759"/>
<dbReference type="Pfam" id="PF04938">
    <property type="entry name" value="SIP1"/>
    <property type="match status" value="1"/>
</dbReference>
<proteinExistence type="inferred from homology"/>
<accession>A0A4Z0A159</accession>